<evidence type="ECO:0000313" key="21">
    <source>
        <dbReference type="Proteomes" id="UP000561271"/>
    </source>
</evidence>
<dbReference type="Proteomes" id="UP000588083">
    <property type="component" value="Unassembled WGS sequence"/>
</dbReference>
<dbReference type="SUPFAM" id="SSF56059">
    <property type="entry name" value="Glutathione synthetase ATP-binding domain-like"/>
    <property type="match status" value="1"/>
</dbReference>
<evidence type="ECO:0000256" key="3">
    <source>
        <dbReference type="ARBA" id="ARBA00005174"/>
    </source>
</evidence>
<dbReference type="EMBL" id="BLRU01000027">
    <property type="protein sequence ID" value="GFP18986.1"/>
    <property type="molecule type" value="Genomic_DNA"/>
</dbReference>
<evidence type="ECO:0000256" key="15">
    <source>
        <dbReference type="PROSITE-ProRule" id="PRU00409"/>
    </source>
</evidence>
<dbReference type="InterPro" id="IPR020561">
    <property type="entry name" value="PRibGlycinamid_synth_ATP-grasp"/>
</dbReference>
<keyword evidence="6" id="KW-0479">Metal-binding</keyword>
<dbReference type="AlphaFoldDB" id="A0A6V8NKD2"/>
<dbReference type="Proteomes" id="UP000561271">
    <property type="component" value="Unassembled WGS sequence"/>
</dbReference>
<keyword evidence="24" id="KW-1185">Reference proteome</keyword>
<evidence type="ECO:0000256" key="5">
    <source>
        <dbReference type="ARBA" id="ARBA00022598"/>
    </source>
</evidence>
<keyword evidence="9 15" id="KW-0067">ATP-binding</keyword>
<comment type="cofactor">
    <cofactor evidence="2">
        <name>Mg(2+)</name>
        <dbReference type="ChEBI" id="CHEBI:18420"/>
    </cofactor>
</comment>
<evidence type="ECO:0000313" key="20">
    <source>
        <dbReference type="EMBL" id="GFP38339.1"/>
    </source>
</evidence>
<dbReference type="Pfam" id="PF01071">
    <property type="entry name" value="GARS_A"/>
    <property type="match status" value="1"/>
</dbReference>
<protein>
    <recommendedName>
        <fullName evidence="4 14">Phosphoribosylamine--glycine ligase</fullName>
        <ecNumber evidence="4 14">6.3.4.13</ecNumber>
    </recommendedName>
    <alternativeName>
        <fullName evidence="14">GARS</fullName>
    </alternativeName>
    <alternativeName>
        <fullName evidence="12 14">Glycinamide ribonucleotide synthetase</fullName>
    </alternativeName>
    <alternativeName>
        <fullName evidence="13 14">Phosphoribosylglycinamide synthetase</fullName>
    </alternativeName>
</protein>
<comment type="cofactor">
    <cofactor evidence="1">
        <name>Mn(2+)</name>
        <dbReference type="ChEBI" id="CHEBI:29035"/>
    </cofactor>
</comment>
<dbReference type="GO" id="GO:0004637">
    <property type="term" value="F:phosphoribosylamine-glycine ligase activity"/>
    <property type="evidence" value="ECO:0007669"/>
    <property type="project" value="UniProtKB-UniRule"/>
</dbReference>
<evidence type="ECO:0000256" key="13">
    <source>
        <dbReference type="ARBA" id="ARBA00042864"/>
    </source>
</evidence>
<sequence length="422" mass="45972">MRILVIGSGGREHALAWKLSESPQVDDLFCVPGNAGMAEIATCQKLDIMDNDGLLKFAKKIKADLTVVGPELPLVNGLVDCFSQERVTVFGPTSVVARLEGSKIFAKELMVKYGIPTGKSRTFQDRGQAIRYIGESSPPVVIKADGLAAGKGVTVALDREAAREAVDLCLVKRAFGQSGQQILIEEFLEGQEVSLLAFSDGERVVPMEPAQDYKRIFDGDRGPNTGGMGSYCPVPFVSPHIYQEIVEKILQPTITALGEEGIKYKGVIYGGLILTDEGPKVLEFNVRFGDPETQAILPRLKSDLLEIMIRTVEEDLEGVELQWSPESCVSVVLASRGYPESSTKGVSIYGLEEAKKMESVYLFHAATERSNGELVTDGGRVLAVSALGKDFQEARRKAYLAVDKITFEGMQFRRDIAARVCG</sequence>
<dbReference type="UniPathway" id="UPA00074">
    <property type="reaction ID" value="UER00125"/>
</dbReference>
<comment type="similarity">
    <text evidence="11 14">Belongs to the GARS family.</text>
</comment>
<dbReference type="Pfam" id="PF02844">
    <property type="entry name" value="GARS_N"/>
    <property type="match status" value="1"/>
</dbReference>
<evidence type="ECO:0000313" key="22">
    <source>
        <dbReference type="Proteomes" id="UP000569018"/>
    </source>
</evidence>
<dbReference type="Gene3D" id="3.90.600.10">
    <property type="entry name" value="Phosphoribosylglycinamide synthetase, C-terminal domain"/>
    <property type="match status" value="1"/>
</dbReference>
<dbReference type="GO" id="GO:0046872">
    <property type="term" value="F:metal ion binding"/>
    <property type="evidence" value="ECO:0007669"/>
    <property type="project" value="UniProtKB-KW"/>
</dbReference>
<accession>A0A6V8NKD2</accession>
<dbReference type="GO" id="GO:0009113">
    <property type="term" value="P:purine nucleobase biosynthetic process"/>
    <property type="evidence" value="ECO:0007669"/>
    <property type="project" value="InterPro"/>
</dbReference>
<dbReference type="EMBL" id="BLSD01000001">
    <property type="protein sequence ID" value="GFP38339.1"/>
    <property type="molecule type" value="Genomic_DNA"/>
</dbReference>
<proteinExistence type="inferred from homology"/>
<dbReference type="InterPro" id="IPR011761">
    <property type="entry name" value="ATP-grasp"/>
</dbReference>
<keyword evidence="8 14" id="KW-0658">Purine biosynthesis</keyword>
<dbReference type="HAMAP" id="MF_00138">
    <property type="entry name" value="GARS"/>
    <property type="match status" value="1"/>
</dbReference>
<keyword evidence="5 14" id="KW-0436">Ligase</keyword>
<evidence type="ECO:0000313" key="23">
    <source>
        <dbReference type="Proteomes" id="UP000574717"/>
    </source>
</evidence>
<evidence type="ECO:0000256" key="14">
    <source>
        <dbReference type="HAMAP-Rule" id="MF_00138"/>
    </source>
</evidence>
<gene>
    <name evidence="14" type="primary">purD</name>
    <name evidence="17" type="ORF">HKBW3S03_00490</name>
    <name evidence="18" type="ORF">HKBW3S34_00552</name>
    <name evidence="19" type="ORF">HKBW3S44_01250</name>
    <name evidence="20" type="ORF">HKBW3S47_00040</name>
</gene>
<dbReference type="FunFam" id="3.40.50.20:FF:000006">
    <property type="entry name" value="Phosphoribosylamine--glycine ligase, chloroplastic"/>
    <property type="match status" value="1"/>
</dbReference>
<dbReference type="EMBL" id="BLSC01000110">
    <property type="protein sequence ID" value="GFP37572.1"/>
    <property type="molecule type" value="Genomic_DNA"/>
</dbReference>
<evidence type="ECO:0000256" key="11">
    <source>
        <dbReference type="ARBA" id="ARBA00038345"/>
    </source>
</evidence>
<evidence type="ECO:0000256" key="1">
    <source>
        <dbReference type="ARBA" id="ARBA00001936"/>
    </source>
</evidence>
<dbReference type="PANTHER" id="PTHR43472:SF1">
    <property type="entry name" value="PHOSPHORIBOSYLAMINE--GLYCINE LIGASE, CHLOROPLASTIC"/>
    <property type="match status" value="1"/>
</dbReference>
<dbReference type="InterPro" id="IPR020562">
    <property type="entry name" value="PRibGlycinamide_synth_N"/>
</dbReference>
<dbReference type="GO" id="GO:0005524">
    <property type="term" value="F:ATP binding"/>
    <property type="evidence" value="ECO:0007669"/>
    <property type="project" value="UniProtKB-UniRule"/>
</dbReference>
<dbReference type="Gene3D" id="3.30.1490.20">
    <property type="entry name" value="ATP-grasp fold, A domain"/>
    <property type="match status" value="1"/>
</dbReference>
<dbReference type="EMBL" id="BLRZ01000017">
    <property type="protein sequence ID" value="GFP29632.1"/>
    <property type="molecule type" value="Genomic_DNA"/>
</dbReference>
<dbReference type="Gene3D" id="3.30.470.20">
    <property type="entry name" value="ATP-grasp fold, B domain"/>
    <property type="match status" value="1"/>
</dbReference>
<comment type="catalytic activity">
    <reaction evidence="14">
        <text>5-phospho-beta-D-ribosylamine + glycine + ATP = N(1)-(5-phospho-beta-D-ribosyl)glycinamide + ADP + phosphate + H(+)</text>
        <dbReference type="Rhea" id="RHEA:17453"/>
        <dbReference type="ChEBI" id="CHEBI:15378"/>
        <dbReference type="ChEBI" id="CHEBI:30616"/>
        <dbReference type="ChEBI" id="CHEBI:43474"/>
        <dbReference type="ChEBI" id="CHEBI:57305"/>
        <dbReference type="ChEBI" id="CHEBI:58681"/>
        <dbReference type="ChEBI" id="CHEBI:143788"/>
        <dbReference type="ChEBI" id="CHEBI:456216"/>
        <dbReference type="EC" id="6.3.4.13"/>
    </reaction>
</comment>
<evidence type="ECO:0000313" key="18">
    <source>
        <dbReference type="EMBL" id="GFP29632.1"/>
    </source>
</evidence>
<organism evidence="17 23">
    <name type="scientific">Candidatus Hakubella thermalkaliphila</name>
    <dbReference type="NCBI Taxonomy" id="2754717"/>
    <lineage>
        <taxon>Bacteria</taxon>
        <taxon>Bacillati</taxon>
        <taxon>Actinomycetota</taxon>
        <taxon>Actinomycetota incertae sedis</taxon>
        <taxon>Candidatus Hakubellales</taxon>
        <taxon>Candidatus Hakubellaceae</taxon>
        <taxon>Candidatus Hakubella</taxon>
    </lineage>
</organism>
<evidence type="ECO:0000256" key="10">
    <source>
        <dbReference type="ARBA" id="ARBA00023211"/>
    </source>
</evidence>
<reference evidence="21 22" key="1">
    <citation type="journal article" date="2020" name="Front. Microbiol.">
        <title>Single-cell genomics of novel Actinobacteria with the Wood-Ljungdahl pathway discovered in a serpentinizing system.</title>
        <authorList>
            <person name="Merino N."/>
            <person name="Kawai M."/>
            <person name="Boyd E.S."/>
            <person name="Colman D.R."/>
            <person name="McGlynn S.E."/>
            <person name="Nealson K.H."/>
            <person name="Kurokawa K."/>
            <person name="Hongoh Y."/>
        </authorList>
    </citation>
    <scope>NUCLEOTIDE SEQUENCE [LARGE SCALE GENOMIC DNA]</scope>
    <source>
        <strain evidence="17 23">S03</strain>
        <strain evidence="18 24">S34</strain>
        <strain evidence="19 21">S44</strain>
        <strain evidence="20 22">S47</strain>
    </source>
</reference>
<evidence type="ECO:0000256" key="4">
    <source>
        <dbReference type="ARBA" id="ARBA00013255"/>
    </source>
</evidence>
<dbReference type="InterPro" id="IPR011054">
    <property type="entry name" value="Rudment_hybrid_motif"/>
</dbReference>
<dbReference type="EC" id="6.3.4.13" evidence="4 14"/>
<evidence type="ECO:0000256" key="9">
    <source>
        <dbReference type="ARBA" id="ARBA00022840"/>
    </source>
</evidence>
<dbReference type="InterPro" id="IPR020559">
    <property type="entry name" value="PRibGlycinamide_synth_CS"/>
</dbReference>
<dbReference type="SMART" id="SM01210">
    <property type="entry name" value="GARS_C"/>
    <property type="match status" value="1"/>
</dbReference>
<name>A0A6V8NKD2_9ACTN</name>
<dbReference type="SUPFAM" id="SSF51246">
    <property type="entry name" value="Rudiment single hybrid motif"/>
    <property type="match status" value="1"/>
</dbReference>
<dbReference type="Gene3D" id="3.40.50.20">
    <property type="match status" value="1"/>
</dbReference>
<dbReference type="InterPro" id="IPR000115">
    <property type="entry name" value="PRibGlycinamide_synth"/>
</dbReference>
<dbReference type="NCBIfam" id="TIGR00877">
    <property type="entry name" value="purD"/>
    <property type="match status" value="1"/>
</dbReference>
<comment type="pathway">
    <text evidence="3 14">Purine metabolism; IMP biosynthesis via de novo pathway; N(1)-(5-phospho-D-ribosyl)glycinamide from 5-phospho-alpha-D-ribose 1-diphosphate: step 2/2.</text>
</comment>
<dbReference type="Pfam" id="PF02843">
    <property type="entry name" value="GARS_C"/>
    <property type="match status" value="1"/>
</dbReference>
<dbReference type="FunFam" id="3.30.470.20:FF:000018">
    <property type="entry name" value="Trifunctional purine biosynthetic protein adenosine-3"/>
    <property type="match status" value="1"/>
</dbReference>
<evidence type="ECO:0000313" key="24">
    <source>
        <dbReference type="Proteomes" id="UP000588083"/>
    </source>
</evidence>
<evidence type="ECO:0000313" key="19">
    <source>
        <dbReference type="EMBL" id="GFP37572.1"/>
    </source>
</evidence>
<feature type="domain" description="ATP-grasp" evidence="16">
    <location>
        <begin position="107"/>
        <end position="313"/>
    </location>
</feature>
<keyword evidence="7 15" id="KW-0547">Nucleotide-binding</keyword>
<dbReference type="SMART" id="SM01209">
    <property type="entry name" value="GARS_A"/>
    <property type="match status" value="1"/>
</dbReference>
<dbReference type="InterPro" id="IPR020560">
    <property type="entry name" value="PRibGlycinamide_synth_C-dom"/>
</dbReference>
<dbReference type="InterPro" id="IPR013815">
    <property type="entry name" value="ATP_grasp_subdomain_1"/>
</dbReference>
<evidence type="ECO:0000259" key="16">
    <source>
        <dbReference type="PROSITE" id="PS50975"/>
    </source>
</evidence>
<keyword evidence="10" id="KW-0464">Manganese</keyword>
<dbReference type="InterPro" id="IPR037123">
    <property type="entry name" value="PRibGlycinamide_synth_C_sf"/>
</dbReference>
<dbReference type="GO" id="GO:0006189">
    <property type="term" value="P:'de novo' IMP biosynthetic process"/>
    <property type="evidence" value="ECO:0007669"/>
    <property type="project" value="UniProtKB-UniRule"/>
</dbReference>
<dbReference type="Proteomes" id="UP000574717">
    <property type="component" value="Unassembled WGS sequence"/>
</dbReference>
<dbReference type="Proteomes" id="UP000569018">
    <property type="component" value="Unassembled WGS sequence"/>
</dbReference>
<evidence type="ECO:0000256" key="12">
    <source>
        <dbReference type="ARBA" id="ARBA00042242"/>
    </source>
</evidence>
<evidence type="ECO:0000313" key="17">
    <source>
        <dbReference type="EMBL" id="GFP18986.1"/>
    </source>
</evidence>
<evidence type="ECO:0000256" key="2">
    <source>
        <dbReference type="ARBA" id="ARBA00001946"/>
    </source>
</evidence>
<comment type="caution">
    <text evidence="17">The sequence shown here is derived from an EMBL/GenBank/DDBJ whole genome shotgun (WGS) entry which is preliminary data.</text>
</comment>
<dbReference type="SUPFAM" id="SSF52440">
    <property type="entry name" value="PreATP-grasp domain"/>
    <property type="match status" value="1"/>
</dbReference>
<dbReference type="PROSITE" id="PS50975">
    <property type="entry name" value="ATP_GRASP"/>
    <property type="match status" value="1"/>
</dbReference>
<dbReference type="PANTHER" id="PTHR43472">
    <property type="entry name" value="PHOSPHORIBOSYLAMINE--GLYCINE LIGASE"/>
    <property type="match status" value="1"/>
</dbReference>
<evidence type="ECO:0000256" key="8">
    <source>
        <dbReference type="ARBA" id="ARBA00022755"/>
    </source>
</evidence>
<evidence type="ECO:0000256" key="6">
    <source>
        <dbReference type="ARBA" id="ARBA00022723"/>
    </source>
</evidence>
<dbReference type="PROSITE" id="PS00184">
    <property type="entry name" value="GARS"/>
    <property type="match status" value="1"/>
</dbReference>
<dbReference type="InterPro" id="IPR016185">
    <property type="entry name" value="PreATP-grasp_dom_sf"/>
</dbReference>
<evidence type="ECO:0000256" key="7">
    <source>
        <dbReference type="ARBA" id="ARBA00022741"/>
    </source>
</evidence>
<dbReference type="FunFam" id="3.90.600.10:FF:000001">
    <property type="entry name" value="Trifunctional purine biosynthetic protein adenosine-3"/>
    <property type="match status" value="1"/>
</dbReference>